<evidence type="ECO:0000313" key="1">
    <source>
        <dbReference type="EMBL" id="CEP14326.1"/>
    </source>
</evidence>
<keyword evidence="2" id="KW-1185">Reference proteome</keyword>
<dbReference type="Proteomes" id="UP000054107">
    <property type="component" value="Unassembled WGS sequence"/>
</dbReference>
<name>A0A0B7NHC8_9FUNG</name>
<accession>A0A0B7NHC8</accession>
<organism evidence="1 2">
    <name type="scientific">Parasitella parasitica</name>
    <dbReference type="NCBI Taxonomy" id="35722"/>
    <lineage>
        <taxon>Eukaryota</taxon>
        <taxon>Fungi</taxon>
        <taxon>Fungi incertae sedis</taxon>
        <taxon>Mucoromycota</taxon>
        <taxon>Mucoromycotina</taxon>
        <taxon>Mucoromycetes</taxon>
        <taxon>Mucorales</taxon>
        <taxon>Mucorineae</taxon>
        <taxon>Mucoraceae</taxon>
        <taxon>Parasitella</taxon>
    </lineage>
</organism>
<protein>
    <submittedName>
        <fullName evidence="1">Uncharacterized protein</fullName>
    </submittedName>
</protein>
<gene>
    <name evidence="1" type="primary">PARPA_08504.1 scaffold 33254</name>
</gene>
<dbReference type="EMBL" id="LN731161">
    <property type="protein sequence ID" value="CEP14326.1"/>
    <property type="molecule type" value="Genomic_DNA"/>
</dbReference>
<sequence length="207" mass="23893">MPAMFLSAYNDLVLNLKNTLKEVHLKFLDGSDNSGLIEHFNGFKELETTNVELCLKDSHLTTLDSLLNTREKFVALSMQCKVDKNTDYSISKWFDSNREYKKLPSLSFLKARDSHSLEYAVKKFESIKKAQVALVHLDRKPDDPIIILQQHMDMLDMLKNIPDFQFTFMSYANCEDLGEKLLEYAGLDKSSLKAGKYYTTVTVRKHH</sequence>
<evidence type="ECO:0000313" key="2">
    <source>
        <dbReference type="Proteomes" id="UP000054107"/>
    </source>
</evidence>
<dbReference type="OrthoDB" id="10618443at2759"/>
<dbReference type="AlphaFoldDB" id="A0A0B7NHC8"/>
<proteinExistence type="predicted"/>
<reference evidence="1 2" key="1">
    <citation type="submission" date="2014-09" db="EMBL/GenBank/DDBJ databases">
        <authorList>
            <person name="Ellenberger Sabrina"/>
        </authorList>
    </citation>
    <scope>NUCLEOTIDE SEQUENCE [LARGE SCALE GENOMIC DNA]</scope>
    <source>
        <strain evidence="1 2">CBS 412.66</strain>
    </source>
</reference>